<dbReference type="Proteomes" id="UP000677054">
    <property type="component" value="Unassembled WGS sequence"/>
</dbReference>
<evidence type="ECO:0000256" key="7">
    <source>
        <dbReference type="ARBA" id="ARBA00023157"/>
    </source>
</evidence>
<feature type="chain" id="PRO_5036402517" description="Dickkopf N-terminal cysteine-rich domain-containing protein" evidence="8">
    <location>
        <begin position="24"/>
        <end position="203"/>
    </location>
</feature>
<keyword evidence="6 8" id="KW-0732">Signal</keyword>
<evidence type="ECO:0000313" key="11">
    <source>
        <dbReference type="Proteomes" id="UP000677054"/>
    </source>
</evidence>
<dbReference type="Pfam" id="PF04706">
    <property type="entry name" value="Dickkopf_N"/>
    <property type="match status" value="1"/>
</dbReference>
<keyword evidence="11" id="KW-1185">Reference proteome</keyword>
<dbReference type="OrthoDB" id="4321958at2759"/>
<evidence type="ECO:0000256" key="4">
    <source>
        <dbReference type="ARBA" id="ARBA00022525"/>
    </source>
</evidence>
<feature type="signal peptide" evidence="8">
    <location>
        <begin position="1"/>
        <end position="23"/>
    </location>
</feature>
<dbReference type="GO" id="GO:0016055">
    <property type="term" value="P:Wnt signaling pathway"/>
    <property type="evidence" value="ECO:0007669"/>
    <property type="project" value="UniProtKB-KW"/>
</dbReference>
<dbReference type="EMBL" id="CAJPEV010001291">
    <property type="protein sequence ID" value="CAG0891873.1"/>
    <property type="molecule type" value="Genomic_DNA"/>
</dbReference>
<dbReference type="InterPro" id="IPR039863">
    <property type="entry name" value="DKK1-4"/>
</dbReference>
<feature type="domain" description="Dickkopf N-terminal cysteine-rich" evidence="9">
    <location>
        <begin position="66"/>
        <end position="108"/>
    </location>
</feature>
<evidence type="ECO:0000256" key="1">
    <source>
        <dbReference type="ARBA" id="ARBA00004613"/>
    </source>
</evidence>
<reference evidence="10" key="1">
    <citation type="submission" date="2020-11" db="EMBL/GenBank/DDBJ databases">
        <authorList>
            <person name="Tran Van P."/>
        </authorList>
    </citation>
    <scope>NUCLEOTIDE SEQUENCE</scope>
</reference>
<dbReference type="EMBL" id="LR900808">
    <property type="protein sequence ID" value="CAD7246968.1"/>
    <property type="molecule type" value="Genomic_DNA"/>
</dbReference>
<gene>
    <name evidence="10" type="ORF">DSTB1V02_LOCUS6810</name>
</gene>
<evidence type="ECO:0000256" key="5">
    <source>
        <dbReference type="ARBA" id="ARBA00022687"/>
    </source>
</evidence>
<accession>A0A7R8XFT7</accession>
<evidence type="ECO:0000256" key="2">
    <source>
        <dbReference type="ARBA" id="ARBA00010842"/>
    </source>
</evidence>
<dbReference type="GO" id="GO:0048019">
    <property type="term" value="F:receptor antagonist activity"/>
    <property type="evidence" value="ECO:0007669"/>
    <property type="project" value="TreeGrafter"/>
</dbReference>
<keyword evidence="4" id="KW-0964">Secreted</keyword>
<keyword evidence="7" id="KW-1015">Disulfide bond</keyword>
<dbReference type="AlphaFoldDB" id="A0A7R8XFT7"/>
<evidence type="ECO:0000256" key="6">
    <source>
        <dbReference type="ARBA" id="ARBA00022729"/>
    </source>
</evidence>
<dbReference type="InterPro" id="IPR006796">
    <property type="entry name" value="Dickkopf_N"/>
</dbReference>
<comment type="similarity">
    <text evidence="2">Belongs to the dickkopf family.</text>
</comment>
<dbReference type="GO" id="GO:0005615">
    <property type="term" value="C:extracellular space"/>
    <property type="evidence" value="ECO:0007669"/>
    <property type="project" value="TreeGrafter"/>
</dbReference>
<dbReference type="Gene3D" id="2.10.80.10">
    <property type="entry name" value="Lipase, subunit A"/>
    <property type="match status" value="1"/>
</dbReference>
<evidence type="ECO:0000256" key="8">
    <source>
        <dbReference type="SAM" id="SignalP"/>
    </source>
</evidence>
<name>A0A7R8XFT7_9CRUS</name>
<dbReference type="GO" id="GO:0039706">
    <property type="term" value="F:co-receptor binding"/>
    <property type="evidence" value="ECO:0007669"/>
    <property type="project" value="TreeGrafter"/>
</dbReference>
<evidence type="ECO:0000256" key="3">
    <source>
        <dbReference type="ARBA" id="ARBA00022473"/>
    </source>
</evidence>
<dbReference type="GO" id="GO:0090090">
    <property type="term" value="P:negative regulation of canonical Wnt signaling pathway"/>
    <property type="evidence" value="ECO:0007669"/>
    <property type="project" value="TreeGrafter"/>
</dbReference>
<evidence type="ECO:0000313" key="10">
    <source>
        <dbReference type="EMBL" id="CAD7246968.1"/>
    </source>
</evidence>
<dbReference type="PANTHER" id="PTHR12113:SF31">
    <property type="entry name" value="DICKKOPF N-TERMINAL CYSTEINE-RICH DOMAIN-CONTAINING PROTEIN"/>
    <property type="match status" value="1"/>
</dbReference>
<proteinExistence type="inferred from homology"/>
<protein>
    <recommendedName>
        <fullName evidence="9">Dickkopf N-terminal cysteine-rich domain-containing protein</fullName>
    </recommendedName>
</protein>
<keyword evidence="3" id="KW-0217">Developmental protein</keyword>
<organism evidence="10">
    <name type="scientific">Darwinula stevensoni</name>
    <dbReference type="NCBI Taxonomy" id="69355"/>
    <lineage>
        <taxon>Eukaryota</taxon>
        <taxon>Metazoa</taxon>
        <taxon>Ecdysozoa</taxon>
        <taxon>Arthropoda</taxon>
        <taxon>Crustacea</taxon>
        <taxon>Oligostraca</taxon>
        <taxon>Ostracoda</taxon>
        <taxon>Podocopa</taxon>
        <taxon>Podocopida</taxon>
        <taxon>Darwinulocopina</taxon>
        <taxon>Darwinuloidea</taxon>
        <taxon>Darwinulidae</taxon>
        <taxon>Darwinula</taxon>
    </lineage>
</organism>
<keyword evidence="5" id="KW-0879">Wnt signaling pathway</keyword>
<sequence length="203" mass="23060">MDLCIFHRLFSFVVLMLWEEAECSMLNFLLTQPMPQLELDPDVGTVHPLVTANIKDFKHCSPGNTESCGSGQFCDLHYGVCLRLKKEGEACRTDLHCSHGLDCLFGTCHPHLNRGKDGARCERDEDCMPGHCCARKHGQKVCKKKISLGHRCYVPSGGMDYSLNELCPCVDGLVCKFRGKHRKKDDLSWRHWSTFDHFRCSPI</sequence>
<dbReference type="PANTHER" id="PTHR12113">
    <property type="entry name" value="DICKKOPF3-LIKE 3"/>
    <property type="match status" value="1"/>
</dbReference>
<evidence type="ECO:0000259" key="9">
    <source>
        <dbReference type="Pfam" id="PF04706"/>
    </source>
</evidence>
<comment type="subcellular location">
    <subcellularLocation>
        <location evidence="1">Secreted</location>
    </subcellularLocation>
</comment>